<proteinExistence type="predicted"/>
<dbReference type="AlphaFoldDB" id="A0A9D1P5I6"/>
<dbReference type="Proteomes" id="UP000886884">
    <property type="component" value="Unassembled WGS sequence"/>
</dbReference>
<evidence type="ECO:0000259" key="1">
    <source>
        <dbReference type="PROSITE" id="PS51782"/>
    </source>
</evidence>
<dbReference type="PANTHER" id="PTHR33734">
    <property type="entry name" value="LYSM DOMAIN-CONTAINING GPI-ANCHORED PROTEIN 2"/>
    <property type="match status" value="1"/>
</dbReference>
<organism evidence="2 3">
    <name type="scientific">Candidatus Ornithocaccomicrobium faecavium</name>
    <dbReference type="NCBI Taxonomy" id="2840890"/>
    <lineage>
        <taxon>Bacteria</taxon>
        <taxon>Bacillati</taxon>
        <taxon>Bacillota</taxon>
        <taxon>Clostridia</taxon>
        <taxon>Candidatus Ornithocaccomicrobium</taxon>
    </lineage>
</organism>
<dbReference type="Pfam" id="PF01476">
    <property type="entry name" value="LysM"/>
    <property type="match status" value="3"/>
</dbReference>
<dbReference type="SMART" id="SM00257">
    <property type="entry name" value="LysM"/>
    <property type="match status" value="4"/>
</dbReference>
<feature type="domain" description="LysM" evidence="1">
    <location>
        <begin position="12"/>
        <end position="56"/>
    </location>
</feature>
<dbReference type="SUPFAM" id="SSF54106">
    <property type="entry name" value="LysM domain"/>
    <property type="match status" value="3"/>
</dbReference>
<name>A0A9D1P5I6_9FIRM</name>
<protein>
    <submittedName>
        <fullName evidence="2">LysM peptidoglycan-binding domain-containing protein</fullName>
    </submittedName>
</protein>
<dbReference type="PROSITE" id="PS51782">
    <property type="entry name" value="LYSM"/>
    <property type="match status" value="3"/>
</dbReference>
<feature type="domain" description="LysM" evidence="1">
    <location>
        <begin position="194"/>
        <end position="238"/>
    </location>
</feature>
<dbReference type="InterPro" id="IPR036779">
    <property type="entry name" value="LysM_dom_sf"/>
</dbReference>
<evidence type="ECO:0000313" key="3">
    <source>
        <dbReference type="Proteomes" id="UP000886884"/>
    </source>
</evidence>
<reference evidence="2" key="1">
    <citation type="submission" date="2020-10" db="EMBL/GenBank/DDBJ databases">
        <authorList>
            <person name="Gilroy R."/>
        </authorList>
    </citation>
    <scope>NUCLEOTIDE SEQUENCE</scope>
    <source>
        <strain evidence="2">CHK183-6373</strain>
    </source>
</reference>
<dbReference type="PANTHER" id="PTHR33734:SF22">
    <property type="entry name" value="MEMBRANE-BOUND LYTIC MUREIN TRANSGLYCOSYLASE D"/>
    <property type="match status" value="1"/>
</dbReference>
<evidence type="ECO:0000313" key="2">
    <source>
        <dbReference type="EMBL" id="HIV27003.1"/>
    </source>
</evidence>
<dbReference type="EMBL" id="DVOT01000060">
    <property type="protein sequence ID" value="HIV27003.1"/>
    <property type="molecule type" value="Genomic_DNA"/>
</dbReference>
<feature type="domain" description="LysM" evidence="1">
    <location>
        <begin position="67"/>
        <end position="111"/>
    </location>
</feature>
<sequence length="238" mass="25759">MSQQIICPRGASLYIWRQGDTLASVALRNRVTVQSIYLVNEGRDLDALRPGDRICLPPGMYACLSGQAYTVRRGDTFASIAQAYGITTWELIERNPYVDPSNLMVGQVLCVPEEAQEDGGENSGGAPCAGCCPAGYQQGTVRYGEDYVDLLINLNVSDAAFRAANPQLNTHALLPGQRYCAPPPGSRQAACAGRIYTARDGDTLAMIAERFGTTMRALLERNPNLTPNDFTNGQAFCV</sequence>
<dbReference type="CDD" id="cd00118">
    <property type="entry name" value="LysM"/>
    <property type="match status" value="2"/>
</dbReference>
<dbReference type="Gene3D" id="3.10.350.10">
    <property type="entry name" value="LysM domain"/>
    <property type="match status" value="3"/>
</dbReference>
<comment type="caution">
    <text evidence="2">The sequence shown here is derived from an EMBL/GenBank/DDBJ whole genome shotgun (WGS) entry which is preliminary data.</text>
</comment>
<dbReference type="InterPro" id="IPR018392">
    <property type="entry name" value="LysM"/>
</dbReference>
<accession>A0A9D1P5I6</accession>
<gene>
    <name evidence="2" type="ORF">IAA64_03460</name>
</gene>
<reference evidence="2" key="2">
    <citation type="journal article" date="2021" name="PeerJ">
        <title>Extensive microbial diversity within the chicken gut microbiome revealed by metagenomics and culture.</title>
        <authorList>
            <person name="Gilroy R."/>
            <person name="Ravi A."/>
            <person name="Getino M."/>
            <person name="Pursley I."/>
            <person name="Horton D.L."/>
            <person name="Alikhan N.F."/>
            <person name="Baker D."/>
            <person name="Gharbi K."/>
            <person name="Hall N."/>
            <person name="Watson M."/>
            <person name="Adriaenssens E.M."/>
            <person name="Foster-Nyarko E."/>
            <person name="Jarju S."/>
            <person name="Secka A."/>
            <person name="Antonio M."/>
            <person name="Oren A."/>
            <person name="Chaudhuri R.R."/>
            <person name="La Ragione R."/>
            <person name="Hildebrand F."/>
            <person name="Pallen M.J."/>
        </authorList>
    </citation>
    <scope>NUCLEOTIDE SEQUENCE</scope>
    <source>
        <strain evidence="2">CHK183-6373</strain>
    </source>
</reference>